<keyword evidence="3" id="KW-1185">Reference proteome</keyword>
<feature type="compositionally biased region" description="Basic and acidic residues" evidence="1">
    <location>
        <begin position="195"/>
        <end position="214"/>
    </location>
</feature>
<dbReference type="PANTHER" id="PTHR23006:SF0">
    <property type="entry name" value="GLUTAMATE-RICH PROTEIN 5"/>
    <property type="match status" value="1"/>
</dbReference>
<dbReference type="AlphaFoldDB" id="A0AA35PBH5"/>
<evidence type="ECO:0000313" key="3">
    <source>
        <dbReference type="Proteomes" id="UP001178461"/>
    </source>
</evidence>
<proteinExistence type="predicted"/>
<feature type="compositionally biased region" description="Polar residues" evidence="1">
    <location>
        <begin position="136"/>
        <end position="152"/>
    </location>
</feature>
<gene>
    <name evidence="2" type="ORF">PODLI_1B037415</name>
</gene>
<evidence type="ECO:0008006" key="4">
    <source>
        <dbReference type="Google" id="ProtNLM"/>
    </source>
</evidence>
<evidence type="ECO:0000313" key="2">
    <source>
        <dbReference type="EMBL" id="CAI5779198.1"/>
    </source>
</evidence>
<organism evidence="2 3">
    <name type="scientific">Podarcis lilfordi</name>
    <name type="common">Lilford's wall lizard</name>
    <dbReference type="NCBI Taxonomy" id="74358"/>
    <lineage>
        <taxon>Eukaryota</taxon>
        <taxon>Metazoa</taxon>
        <taxon>Chordata</taxon>
        <taxon>Craniata</taxon>
        <taxon>Vertebrata</taxon>
        <taxon>Euteleostomi</taxon>
        <taxon>Lepidosauria</taxon>
        <taxon>Squamata</taxon>
        <taxon>Bifurcata</taxon>
        <taxon>Unidentata</taxon>
        <taxon>Episquamata</taxon>
        <taxon>Laterata</taxon>
        <taxon>Lacertibaenia</taxon>
        <taxon>Lacertidae</taxon>
        <taxon>Podarcis</taxon>
    </lineage>
</organism>
<dbReference type="PANTHER" id="PTHR23006">
    <property type="entry name" value="GLUTAMATE-RICH PROTEIN 5"/>
    <property type="match status" value="1"/>
</dbReference>
<dbReference type="Proteomes" id="UP001178461">
    <property type="component" value="Chromosome 7"/>
</dbReference>
<name>A0AA35PBH5_9SAUR</name>
<feature type="compositionally biased region" description="Low complexity" evidence="1">
    <location>
        <begin position="221"/>
        <end position="235"/>
    </location>
</feature>
<dbReference type="InterPro" id="IPR027856">
    <property type="entry name" value="Glu-rich_5"/>
</dbReference>
<feature type="region of interest" description="Disordered" evidence="1">
    <location>
        <begin position="123"/>
        <end position="235"/>
    </location>
</feature>
<accession>A0AA35PBH5</accession>
<reference evidence="2" key="1">
    <citation type="submission" date="2022-12" db="EMBL/GenBank/DDBJ databases">
        <authorList>
            <person name="Alioto T."/>
            <person name="Alioto T."/>
            <person name="Gomez Garrido J."/>
        </authorList>
    </citation>
    <scope>NUCLEOTIDE SEQUENCE</scope>
</reference>
<feature type="compositionally biased region" description="Polar residues" evidence="1">
    <location>
        <begin position="1"/>
        <end position="12"/>
    </location>
</feature>
<protein>
    <recommendedName>
        <fullName evidence="4">Glutamate rich 5</fullName>
    </recommendedName>
</protein>
<evidence type="ECO:0000256" key="1">
    <source>
        <dbReference type="SAM" id="MobiDB-lite"/>
    </source>
</evidence>
<sequence length="235" mass="24991">MGCSSSAQTQVKDCSRPAPKSPDANGLQKCEDNLPIAVENETVSDQTKLGVMEKVELGSDGAKLSKGVAEEEADVLIPGMTNCALSTCQRVDPEGTEPQPVAPEEKFSKSLPVALLEAGEPRPVIPAEEVGEPQAATETANTLPPETVQDSQPDPVESAETGTAEPATEEIVRSLVTEIVKELQEDEEQQTEGETGEKKETEMHRDAVSEGSETKEEEMGEATAATEIEATNNEE</sequence>
<dbReference type="EMBL" id="OX395132">
    <property type="protein sequence ID" value="CAI5779198.1"/>
    <property type="molecule type" value="Genomic_DNA"/>
</dbReference>
<feature type="region of interest" description="Disordered" evidence="1">
    <location>
        <begin position="1"/>
        <end position="28"/>
    </location>
</feature>